<dbReference type="RefSeq" id="WP_096805927.1">
    <property type="nucleotide sequence ID" value="NZ_CP022196.1"/>
</dbReference>
<dbReference type="PANTHER" id="PTHR47739:SF1">
    <property type="entry name" value="TRNA1(VAL) (ADENINE(37)-N6)-METHYLTRANSFERASE"/>
    <property type="match status" value="1"/>
</dbReference>
<dbReference type="CDD" id="cd02440">
    <property type="entry name" value="AdoMet_MTases"/>
    <property type="match status" value="1"/>
</dbReference>
<name>A0A291GCW4_9RHOB</name>
<proteinExistence type="predicted"/>
<evidence type="ECO:0000256" key="1">
    <source>
        <dbReference type="ARBA" id="ARBA00022603"/>
    </source>
</evidence>
<dbReference type="Gene3D" id="3.40.50.150">
    <property type="entry name" value="Vaccinia Virus protein VP39"/>
    <property type="match status" value="1"/>
</dbReference>
<evidence type="ECO:0000256" key="2">
    <source>
        <dbReference type="ARBA" id="ARBA00022691"/>
    </source>
</evidence>
<protein>
    <submittedName>
        <fullName evidence="4">Methyltransferase</fullName>
    </submittedName>
</protein>
<dbReference type="EMBL" id="CP022196">
    <property type="protein sequence ID" value="ATG48045.1"/>
    <property type="molecule type" value="Genomic_DNA"/>
</dbReference>
<dbReference type="InterPro" id="IPR002052">
    <property type="entry name" value="DNA_methylase_N6_adenine_CS"/>
</dbReference>
<keyword evidence="1 4" id="KW-0489">Methyltransferase</keyword>
<evidence type="ECO:0000259" key="3">
    <source>
        <dbReference type="Pfam" id="PF05175"/>
    </source>
</evidence>
<dbReference type="OrthoDB" id="5489421at2"/>
<dbReference type="InterPro" id="IPR029063">
    <property type="entry name" value="SAM-dependent_MTases_sf"/>
</dbReference>
<dbReference type="PANTHER" id="PTHR47739">
    <property type="entry name" value="TRNA1(VAL) (ADENINE(37)-N6)-METHYLTRANSFERASE"/>
    <property type="match status" value="1"/>
</dbReference>
<dbReference type="AlphaFoldDB" id="A0A291GCW4"/>
<reference evidence="4 5" key="1">
    <citation type="submission" date="2017-06" db="EMBL/GenBank/DDBJ databases">
        <title>Celeribacter sp. TSPH2 complete genome sequence.</title>
        <authorList>
            <person name="Woo J.-H."/>
            <person name="Kim H.-S."/>
        </authorList>
    </citation>
    <scope>NUCLEOTIDE SEQUENCE [LARGE SCALE GENOMIC DNA]</scope>
    <source>
        <strain evidence="4 5">TSPH2</strain>
    </source>
</reference>
<dbReference type="GO" id="GO:0003676">
    <property type="term" value="F:nucleic acid binding"/>
    <property type="evidence" value="ECO:0007669"/>
    <property type="project" value="InterPro"/>
</dbReference>
<feature type="domain" description="Methyltransferase small" evidence="3">
    <location>
        <begin position="34"/>
        <end position="166"/>
    </location>
</feature>
<dbReference type="InterPro" id="IPR050210">
    <property type="entry name" value="tRNA_Adenine-N(6)_MTase"/>
</dbReference>
<gene>
    <name evidence="4" type="ORF">CEW89_11010</name>
</gene>
<dbReference type="SUPFAM" id="SSF53335">
    <property type="entry name" value="S-adenosyl-L-methionine-dependent methyltransferases"/>
    <property type="match status" value="1"/>
</dbReference>
<keyword evidence="5" id="KW-1185">Reference proteome</keyword>
<dbReference type="GO" id="GO:0008170">
    <property type="term" value="F:N-methyltransferase activity"/>
    <property type="evidence" value="ECO:0007669"/>
    <property type="project" value="UniProtKB-ARBA"/>
</dbReference>
<dbReference type="PROSITE" id="PS00092">
    <property type="entry name" value="N6_MTASE"/>
    <property type="match status" value="1"/>
</dbReference>
<keyword evidence="2" id="KW-0949">S-adenosyl-L-methionine</keyword>
<evidence type="ECO:0000313" key="5">
    <source>
        <dbReference type="Proteomes" id="UP000217935"/>
    </source>
</evidence>
<dbReference type="GO" id="GO:0008757">
    <property type="term" value="F:S-adenosylmethionine-dependent methyltransferase activity"/>
    <property type="evidence" value="ECO:0007669"/>
    <property type="project" value="UniProtKB-ARBA"/>
</dbReference>
<dbReference type="Proteomes" id="UP000217935">
    <property type="component" value="Chromosome"/>
</dbReference>
<keyword evidence="4" id="KW-0808">Transferase</keyword>
<dbReference type="Pfam" id="PF05175">
    <property type="entry name" value="MTS"/>
    <property type="match status" value="1"/>
</dbReference>
<sequence length="253" mass="27098">MNGSSECSRDAFLGGRLHIFQPRKGYRAGVDPVLLAAATPATPGQSVLELGCGAGVASFCLAARVAGLALTGVELQGVYADLARRNAMENGTEMSVFEADLRHLPGAVKEQTFDHVIANPPYYERHRSTPAEDAGRDVALAGATPLSDWIDAATRRLKPKGYLTMIQKADRLPDMLAACDHRLGSIRVRPVQPRPGRAAELVILQARKGGRAAFGLEAPLVMHEGASHKYDCDDYTSQVVKILRGGDALPWGT</sequence>
<dbReference type="KEGG" id="ceh:CEW89_11010"/>
<accession>A0A291GCW4</accession>
<evidence type="ECO:0000313" key="4">
    <source>
        <dbReference type="EMBL" id="ATG48045.1"/>
    </source>
</evidence>
<dbReference type="STRING" id="1758178.GCA_001550095_03764"/>
<dbReference type="InterPro" id="IPR007848">
    <property type="entry name" value="Small_mtfrase_dom"/>
</dbReference>
<organism evidence="4 5">
    <name type="scientific">Celeribacter ethanolicus</name>
    <dbReference type="NCBI Taxonomy" id="1758178"/>
    <lineage>
        <taxon>Bacteria</taxon>
        <taxon>Pseudomonadati</taxon>
        <taxon>Pseudomonadota</taxon>
        <taxon>Alphaproteobacteria</taxon>
        <taxon>Rhodobacterales</taxon>
        <taxon>Roseobacteraceae</taxon>
        <taxon>Celeribacter</taxon>
    </lineage>
</organism>
<dbReference type="GO" id="GO:0032259">
    <property type="term" value="P:methylation"/>
    <property type="evidence" value="ECO:0007669"/>
    <property type="project" value="UniProtKB-KW"/>
</dbReference>